<organism evidence="2 3">
    <name type="scientific">Caulobacter vibrioides (strain ATCC 19089 / CIP 103742 / CB 15)</name>
    <name type="common">Caulobacter crescentus</name>
    <dbReference type="NCBI Taxonomy" id="190650"/>
    <lineage>
        <taxon>Bacteria</taxon>
        <taxon>Pseudomonadati</taxon>
        <taxon>Pseudomonadota</taxon>
        <taxon>Alphaproteobacteria</taxon>
        <taxon>Caulobacterales</taxon>
        <taxon>Caulobacteraceae</taxon>
        <taxon>Caulobacter</taxon>
    </lineage>
</organism>
<keyword evidence="3" id="KW-1185">Reference proteome</keyword>
<evidence type="ECO:0000313" key="3">
    <source>
        <dbReference type="Proteomes" id="UP000001816"/>
    </source>
</evidence>
<evidence type="ECO:0000313" key="2">
    <source>
        <dbReference type="EMBL" id="AAK24087.1"/>
    </source>
</evidence>
<dbReference type="SMR" id="Q9A6H8"/>
<reference evidence="2 3" key="1">
    <citation type="journal article" date="2001" name="Proc. Natl. Acad. Sci. U.S.A.">
        <title>Complete genome sequence of Caulobacter crescentus.</title>
        <authorList>
            <person name="Nierman W.C."/>
            <person name="Feldblyum T.V."/>
            <person name="Laub M.T."/>
            <person name="Paulsen I.T."/>
            <person name="Nelson K.E."/>
            <person name="Eisen J.A."/>
            <person name="Heidelberg J.F."/>
            <person name="Alley M.R."/>
            <person name="Ohta N."/>
            <person name="Maddock J.R."/>
            <person name="Potocka I."/>
            <person name="Nelson W.C."/>
            <person name="Newton A."/>
            <person name="Stephens C."/>
            <person name="Phadke N.D."/>
            <person name="Ely B."/>
            <person name="DeBoy R.T."/>
            <person name="Dodson R.J."/>
            <person name="Durkin A.S."/>
            <person name="Gwinn M.L."/>
            <person name="Haft D.H."/>
            <person name="Kolonay J.F."/>
            <person name="Smit J."/>
            <person name="Craven M.B."/>
            <person name="Khouri H."/>
            <person name="Shetty J."/>
            <person name="Berry K."/>
            <person name="Utterback T."/>
            <person name="Tran K."/>
            <person name="Wolf A."/>
            <person name="Vamathevan J."/>
            <person name="Ermolaeva M."/>
            <person name="White O."/>
            <person name="Salzberg S.L."/>
            <person name="Venter J.C."/>
            <person name="Shapiro L."/>
            <person name="Fraser C.M."/>
        </authorList>
    </citation>
    <scope>NUCLEOTIDE SEQUENCE [LARGE SCALE GENOMIC DNA]</scope>
    <source>
        <strain evidence="3">ATCC 19089 / CB15</strain>
    </source>
</reference>
<dbReference type="Proteomes" id="UP000001816">
    <property type="component" value="Chromosome"/>
</dbReference>
<dbReference type="PIR" id="C87511">
    <property type="entry name" value="C87511"/>
</dbReference>
<dbReference type="KEGG" id="ccr:CC_2116"/>
<proteinExistence type="predicted"/>
<accession>Q9A6H8</accession>
<evidence type="ECO:0000256" key="1">
    <source>
        <dbReference type="SAM" id="MobiDB-lite"/>
    </source>
</evidence>
<dbReference type="EnsemblBacteria" id="AAK24087">
    <property type="protein sequence ID" value="AAK24087"/>
    <property type="gene ID" value="CC_2116"/>
</dbReference>
<dbReference type="BioCyc" id="CAULO:CC2116-MONOMER"/>
<feature type="region of interest" description="Disordered" evidence="1">
    <location>
        <begin position="26"/>
        <end position="64"/>
    </location>
</feature>
<dbReference type="EMBL" id="AE005673">
    <property type="protein sequence ID" value="AAK24087.1"/>
    <property type="molecule type" value="Genomic_DNA"/>
</dbReference>
<dbReference type="HOGENOM" id="CLU_2859472_0_0_5"/>
<name>Q9A6H8_CAUVC</name>
<sequence length="64" mass="7102">MTGRTASRDDRLAARNRVLILRRLARRRESHDGAEHHDAPANLSTHRPPLQAGSTTCGRPARPP</sequence>
<gene>
    <name evidence="2" type="ordered locus">CC_2116</name>
</gene>
<feature type="compositionally biased region" description="Basic and acidic residues" evidence="1">
    <location>
        <begin position="27"/>
        <end position="39"/>
    </location>
</feature>
<dbReference type="AlphaFoldDB" id="Q9A6H8"/>
<protein>
    <submittedName>
        <fullName evidence="2">Uncharacterized protein</fullName>
    </submittedName>
</protein>